<protein>
    <recommendedName>
        <fullName evidence="1">Serine aminopeptidase S33 domain-containing protein</fullName>
    </recommendedName>
</protein>
<feature type="domain" description="Serine aminopeptidase S33" evidence="1">
    <location>
        <begin position="55"/>
        <end position="283"/>
    </location>
</feature>
<name>A0A078AF18_STYLE</name>
<dbReference type="FunCoup" id="A0A078AF18">
    <property type="interactions" value="25"/>
</dbReference>
<dbReference type="EMBL" id="CCKQ01008928">
    <property type="protein sequence ID" value="CDW80396.1"/>
    <property type="molecule type" value="Genomic_DNA"/>
</dbReference>
<dbReference type="InterPro" id="IPR022742">
    <property type="entry name" value="Hydrolase_4"/>
</dbReference>
<dbReference type="Proteomes" id="UP000039865">
    <property type="component" value="Unassembled WGS sequence"/>
</dbReference>
<evidence type="ECO:0000313" key="3">
    <source>
        <dbReference type="Proteomes" id="UP000039865"/>
    </source>
</evidence>
<dbReference type="InParanoid" id="A0A078AF18"/>
<dbReference type="InterPro" id="IPR029058">
    <property type="entry name" value="AB_hydrolase_fold"/>
</dbReference>
<dbReference type="AlphaFoldDB" id="A0A078AF18"/>
<proteinExistence type="predicted"/>
<dbReference type="InterPro" id="IPR000073">
    <property type="entry name" value="AB_hydrolase_1"/>
</dbReference>
<evidence type="ECO:0000313" key="2">
    <source>
        <dbReference type="EMBL" id="CDW80396.1"/>
    </source>
</evidence>
<accession>A0A078AF18</accession>
<dbReference type="InterPro" id="IPR051044">
    <property type="entry name" value="MAG_DAG_Lipase"/>
</dbReference>
<keyword evidence="3" id="KW-1185">Reference proteome</keyword>
<gene>
    <name evidence="2" type="primary">Contig16715.g17809</name>
    <name evidence="2" type="ORF">STYLEM_9394</name>
</gene>
<dbReference type="Pfam" id="PF12146">
    <property type="entry name" value="Hydrolase_4"/>
    <property type="match status" value="1"/>
</dbReference>
<evidence type="ECO:0000259" key="1">
    <source>
        <dbReference type="Pfam" id="PF12146"/>
    </source>
</evidence>
<dbReference type="OrthoDB" id="2498029at2759"/>
<sequence length="308" mass="36090">MNVQKSTRYFATKLERYKALKRSVFPTISYLDYKVLDEKHQGVGLTTYEYQTQQNSKALLYFLPAYGDYCQNYGGFFKSFASRGIRVLGMDRRGFGLSQGRRGHIHEALYEDTWKFIDQGTYLRGFPKNLPKFLIGHSHGALIATRLIEQMPDFFQGAALISPFYQFSPQIGTLQQAKIKAIQMINPYKVVDLKGKNDPELRELFQHMTQTDPFYYFKWQAQNILAIQQDQEEAQKNIDQIKTPVLMILGKQDQITDVNQQKQVFDQINIKDKRLIELENEDHFMLWYDGISQKIESDILDWILPRIK</sequence>
<dbReference type="PANTHER" id="PTHR11614">
    <property type="entry name" value="PHOSPHOLIPASE-RELATED"/>
    <property type="match status" value="1"/>
</dbReference>
<dbReference type="SUPFAM" id="SSF53474">
    <property type="entry name" value="alpha/beta-Hydrolases"/>
    <property type="match status" value="1"/>
</dbReference>
<organism evidence="2 3">
    <name type="scientific">Stylonychia lemnae</name>
    <name type="common">Ciliate</name>
    <dbReference type="NCBI Taxonomy" id="5949"/>
    <lineage>
        <taxon>Eukaryota</taxon>
        <taxon>Sar</taxon>
        <taxon>Alveolata</taxon>
        <taxon>Ciliophora</taxon>
        <taxon>Intramacronucleata</taxon>
        <taxon>Spirotrichea</taxon>
        <taxon>Stichotrichia</taxon>
        <taxon>Sporadotrichida</taxon>
        <taxon>Oxytrichidae</taxon>
        <taxon>Stylonychinae</taxon>
        <taxon>Stylonychia</taxon>
    </lineage>
</organism>
<dbReference type="Gene3D" id="3.40.50.1820">
    <property type="entry name" value="alpha/beta hydrolase"/>
    <property type="match status" value="1"/>
</dbReference>
<reference evidence="2 3" key="1">
    <citation type="submission" date="2014-06" db="EMBL/GenBank/DDBJ databases">
        <authorList>
            <person name="Swart Estienne"/>
        </authorList>
    </citation>
    <scope>NUCLEOTIDE SEQUENCE [LARGE SCALE GENOMIC DNA]</scope>
    <source>
        <strain evidence="2 3">130c</strain>
    </source>
</reference>
<dbReference type="PRINTS" id="PR00111">
    <property type="entry name" value="ABHYDROLASE"/>
</dbReference>